<protein>
    <submittedName>
        <fullName evidence="1">Uncharacterized protein</fullName>
    </submittedName>
</protein>
<evidence type="ECO:0000313" key="1">
    <source>
        <dbReference type="EMBL" id="EPQ04356.1"/>
    </source>
</evidence>
<keyword evidence="2" id="KW-1185">Reference proteome</keyword>
<gene>
    <name evidence="1" type="ORF">D623_10006106</name>
</gene>
<dbReference type="AlphaFoldDB" id="S7MJZ5"/>
<dbReference type="Proteomes" id="UP000052978">
    <property type="component" value="Unassembled WGS sequence"/>
</dbReference>
<organism evidence="1 2">
    <name type="scientific">Myotis brandtii</name>
    <name type="common">Brandt's bat</name>
    <dbReference type="NCBI Taxonomy" id="109478"/>
    <lineage>
        <taxon>Eukaryota</taxon>
        <taxon>Metazoa</taxon>
        <taxon>Chordata</taxon>
        <taxon>Craniata</taxon>
        <taxon>Vertebrata</taxon>
        <taxon>Euteleostomi</taxon>
        <taxon>Mammalia</taxon>
        <taxon>Eutheria</taxon>
        <taxon>Laurasiatheria</taxon>
        <taxon>Chiroptera</taxon>
        <taxon>Yangochiroptera</taxon>
        <taxon>Vespertilionidae</taxon>
        <taxon>Myotis</taxon>
    </lineage>
</organism>
<name>S7MJZ5_MYOBR</name>
<accession>S7MJZ5</accession>
<proteinExistence type="predicted"/>
<sequence>MAGGIPAVNAFLVTLNRLAPLCRQPDGLPRASQPWRGSLMDCGSRRAAAPGCASTEPSRACLEEVHPPTPHRPLCPPTLGGPLLWILVTGQQ</sequence>
<evidence type="ECO:0000313" key="2">
    <source>
        <dbReference type="Proteomes" id="UP000052978"/>
    </source>
</evidence>
<dbReference type="EMBL" id="KE161529">
    <property type="protein sequence ID" value="EPQ04356.1"/>
    <property type="molecule type" value="Genomic_DNA"/>
</dbReference>
<reference evidence="1 2" key="1">
    <citation type="journal article" date="2013" name="Nat. Commun.">
        <title>Genome analysis reveals insights into physiology and longevity of the Brandt's bat Myotis brandtii.</title>
        <authorList>
            <person name="Seim I."/>
            <person name="Fang X."/>
            <person name="Xiong Z."/>
            <person name="Lobanov A.V."/>
            <person name="Huang Z."/>
            <person name="Ma S."/>
            <person name="Feng Y."/>
            <person name="Turanov A.A."/>
            <person name="Zhu Y."/>
            <person name="Lenz T.L."/>
            <person name="Gerashchenko M.V."/>
            <person name="Fan D."/>
            <person name="Hee Yim S."/>
            <person name="Yao X."/>
            <person name="Jordan D."/>
            <person name="Xiong Y."/>
            <person name="Ma Y."/>
            <person name="Lyapunov A.N."/>
            <person name="Chen G."/>
            <person name="Kulakova O.I."/>
            <person name="Sun Y."/>
            <person name="Lee S.G."/>
            <person name="Bronson R.T."/>
            <person name="Moskalev A.A."/>
            <person name="Sunyaev S.R."/>
            <person name="Zhang G."/>
            <person name="Krogh A."/>
            <person name="Wang J."/>
            <person name="Gladyshev V.N."/>
        </authorList>
    </citation>
    <scope>NUCLEOTIDE SEQUENCE [LARGE SCALE GENOMIC DNA]</scope>
</reference>